<dbReference type="PANTHER" id="PTHR21452:SF4">
    <property type="entry name" value="EXPORTIN-6"/>
    <property type="match status" value="1"/>
</dbReference>
<dbReference type="Gene3D" id="1.25.10.10">
    <property type="entry name" value="Leucine-rich Repeat Variant"/>
    <property type="match status" value="1"/>
</dbReference>
<dbReference type="GO" id="GO:0005737">
    <property type="term" value="C:cytoplasm"/>
    <property type="evidence" value="ECO:0007669"/>
    <property type="project" value="UniProtKB-SubCell"/>
</dbReference>
<accession>A0AAD9N015</accession>
<name>A0AAD9N015_9ANNE</name>
<dbReference type="InterPro" id="IPR011989">
    <property type="entry name" value="ARM-like"/>
</dbReference>
<evidence type="ECO:0000256" key="2">
    <source>
        <dbReference type="ARBA" id="ARBA00004496"/>
    </source>
</evidence>
<evidence type="ECO:0008006" key="13">
    <source>
        <dbReference type="Google" id="ProtNLM"/>
    </source>
</evidence>
<dbReference type="GO" id="GO:0031267">
    <property type="term" value="F:small GTPase binding"/>
    <property type="evidence" value="ECO:0007669"/>
    <property type="project" value="InterPro"/>
</dbReference>
<evidence type="ECO:0000256" key="5">
    <source>
        <dbReference type="ARBA" id="ARBA00022490"/>
    </source>
</evidence>
<dbReference type="InterPro" id="IPR016024">
    <property type="entry name" value="ARM-type_fold"/>
</dbReference>
<dbReference type="GO" id="GO:0006611">
    <property type="term" value="P:protein export from nucleus"/>
    <property type="evidence" value="ECO:0007669"/>
    <property type="project" value="InterPro"/>
</dbReference>
<dbReference type="InterPro" id="IPR013598">
    <property type="entry name" value="Exportin-1/Importin-b-like"/>
</dbReference>
<proteinExistence type="inferred from homology"/>
<evidence type="ECO:0000256" key="3">
    <source>
        <dbReference type="ARBA" id="ARBA00009466"/>
    </source>
</evidence>
<protein>
    <recommendedName>
        <fullName evidence="13">Exportin 6</fullName>
    </recommendedName>
</protein>
<keyword evidence="7" id="KW-0539">Nucleus</keyword>
<feature type="domain" description="Exportin-1/Importin-beta-like" evidence="10">
    <location>
        <begin position="132"/>
        <end position="231"/>
    </location>
</feature>
<feature type="compositionally biased region" description="Acidic residues" evidence="8">
    <location>
        <begin position="9"/>
        <end position="24"/>
    </location>
</feature>
<dbReference type="InterPro" id="IPR001494">
    <property type="entry name" value="Importin-beta_N"/>
</dbReference>
<dbReference type="Pfam" id="PF08389">
    <property type="entry name" value="Xpo1"/>
    <property type="match status" value="1"/>
</dbReference>
<reference evidence="11" key="1">
    <citation type="journal article" date="2023" name="Mol. Biol. Evol.">
        <title>Third-Generation Sequencing Reveals the Adaptive Role of the Epigenome in Three Deep-Sea Polychaetes.</title>
        <authorList>
            <person name="Perez M."/>
            <person name="Aroh O."/>
            <person name="Sun Y."/>
            <person name="Lan Y."/>
            <person name="Juniper S.K."/>
            <person name="Young C.R."/>
            <person name="Angers B."/>
            <person name="Qian P.Y."/>
        </authorList>
    </citation>
    <scope>NUCLEOTIDE SEQUENCE</scope>
    <source>
        <strain evidence="11">P08H-3</strain>
    </source>
</reference>
<evidence type="ECO:0000256" key="4">
    <source>
        <dbReference type="ARBA" id="ARBA00022448"/>
    </source>
</evidence>
<comment type="similarity">
    <text evidence="3">Belongs to the exportin family.</text>
</comment>
<evidence type="ECO:0000259" key="9">
    <source>
        <dbReference type="Pfam" id="PF03810"/>
    </source>
</evidence>
<feature type="domain" description="Importin N-terminal" evidence="9">
    <location>
        <begin position="60"/>
        <end position="122"/>
    </location>
</feature>
<dbReference type="EMBL" id="JAODUP010000339">
    <property type="protein sequence ID" value="KAK2152122.1"/>
    <property type="molecule type" value="Genomic_DNA"/>
</dbReference>
<keyword evidence="5" id="KW-0963">Cytoplasm</keyword>
<dbReference type="Proteomes" id="UP001208570">
    <property type="component" value="Unassembled WGS sequence"/>
</dbReference>
<evidence type="ECO:0000259" key="10">
    <source>
        <dbReference type="Pfam" id="PF08389"/>
    </source>
</evidence>
<evidence type="ECO:0000256" key="7">
    <source>
        <dbReference type="ARBA" id="ARBA00023242"/>
    </source>
</evidence>
<feature type="region of interest" description="Disordered" evidence="8">
    <location>
        <begin position="1"/>
        <end position="24"/>
    </location>
</feature>
<evidence type="ECO:0000313" key="12">
    <source>
        <dbReference type="Proteomes" id="UP001208570"/>
    </source>
</evidence>
<evidence type="ECO:0000256" key="8">
    <source>
        <dbReference type="SAM" id="MobiDB-lite"/>
    </source>
</evidence>
<gene>
    <name evidence="11" type="ORF">LSH36_339g04009</name>
</gene>
<evidence type="ECO:0000313" key="11">
    <source>
        <dbReference type="EMBL" id="KAK2152122.1"/>
    </source>
</evidence>
<keyword evidence="6" id="KW-0653">Protein transport</keyword>
<comment type="caution">
    <text evidence="11">The sequence shown here is derived from an EMBL/GenBank/DDBJ whole genome shotgun (WGS) entry which is preliminary data.</text>
</comment>
<dbReference type="AlphaFoldDB" id="A0AAD9N015"/>
<dbReference type="InterPro" id="IPR040016">
    <property type="entry name" value="XPO6"/>
</dbReference>
<sequence length="1176" mass="135068">MERVRAGQGDDDDDDDDAADGDDDIGYLQASDAESLHALENLMTEFFSVSAKNERKREIEELLNNFSQQRDAWKHCFYFMTHSHNQYVIMYSMNVLEKLINHQWVGLQAADKMEIRTALNTFLLNQHNSLESFLRNKLIKLVVDIGRLDWPHFYPDFFSSILQLVQQPDTCVLGLILLHTTSEELACPREDLCMSRKAELQRLLLQQIPTVLSLLNGILSSILERHRSMVTATPPPSPTQNRSQMTLSVSPVQSSVISSSPVQSRNLVSNLFKSPQSHVQTESLPPLDAQSQYIAHLALNCLSHLFSWIPLSTTITPALLSTVFHYAAFGCEVSPGSRGDSGAMTKGSPHTVSPHTLGVLAMGCINELLSKNCVPQEFEDFLLQMFQQTFYLLQRITKDSTTNSSGNRLAELDDVYVEKFTDFLQLFVSIHLRRFEANKHFPVSDFLGLFFRYTFKQPSSEGFFACLDTWAVFLDYLLTQLGNRTVDRDSILQKYHEPLSLLLTHILQKLQFKYNQSQLDELDDDTLDDDSETEWQHFLRQCLEIVAKVAELFPTITFQLLFQPFQENLNVYLGLEQFISLNGNNIATLDVRGENECRRLHCTLRDLSSLLQAMGRLADHFIGDKYERNVADAKMLMERLSYTAAYGMKVKLYEVQSVANSVLQADFIEVHAQTLATIKAFAGWLAQFCVESLKKGDQQTEATRFLTTLLDTVLALFITNIPEKMIQSAAHLLWSLLCTVRSPTLVRHDKLQQFYNTTSHGALEHRKLQVQYLVYRSLSHYLLLPWSGCTDGEQCWEMRATHHKQFIHQLFSSYLQLQDVSPMIDNRHMQNNAKPCVKKSLQMLTDIISSLAPDGTSRSKQICYQSVQDLIQVTLALFPVYLHMTDVTIEFLEFFLVLFDCLKVQMGAEFTKQIIQTFVSIFTREQLTEIILQESATGYKVIEKYLAILQVIVQEPGSSFKTFLPNVIAISMEQIYPVIAERPAPDIKPSLYSLLHQLLMHNWRYFYKSSVLHRMQDCTEDVENQEQFLSIMQAFGQSFLQPDIDVFRQNLEALQSLNQSWKLYSKKLFRDLMLFQFLNVLIQVLLHKSHDLLQEEITITIYNMASVDFTSFFETFLLQILNGCEGLDSNQKMILGENFKHDKDLPSFTQNVQRFVNDLRYYRLCNSSLPEGSIKL</sequence>
<evidence type="ECO:0000256" key="6">
    <source>
        <dbReference type="ARBA" id="ARBA00022927"/>
    </source>
</evidence>
<dbReference type="PANTHER" id="PTHR21452">
    <property type="entry name" value="EXPORTIN-6"/>
    <property type="match status" value="1"/>
</dbReference>
<keyword evidence="4" id="KW-0813">Transport</keyword>
<evidence type="ECO:0000256" key="1">
    <source>
        <dbReference type="ARBA" id="ARBA00004123"/>
    </source>
</evidence>
<keyword evidence="12" id="KW-1185">Reference proteome</keyword>
<organism evidence="11 12">
    <name type="scientific">Paralvinella palmiformis</name>
    <dbReference type="NCBI Taxonomy" id="53620"/>
    <lineage>
        <taxon>Eukaryota</taxon>
        <taxon>Metazoa</taxon>
        <taxon>Spiralia</taxon>
        <taxon>Lophotrochozoa</taxon>
        <taxon>Annelida</taxon>
        <taxon>Polychaeta</taxon>
        <taxon>Sedentaria</taxon>
        <taxon>Canalipalpata</taxon>
        <taxon>Terebellida</taxon>
        <taxon>Terebelliformia</taxon>
        <taxon>Alvinellidae</taxon>
        <taxon>Paralvinella</taxon>
    </lineage>
</organism>
<dbReference type="SUPFAM" id="SSF48371">
    <property type="entry name" value="ARM repeat"/>
    <property type="match status" value="2"/>
</dbReference>
<dbReference type="Pfam" id="PF03810">
    <property type="entry name" value="IBN_N"/>
    <property type="match status" value="1"/>
</dbReference>
<dbReference type="GO" id="GO:0005049">
    <property type="term" value="F:nuclear export signal receptor activity"/>
    <property type="evidence" value="ECO:0007669"/>
    <property type="project" value="InterPro"/>
</dbReference>
<comment type="subcellular location">
    <subcellularLocation>
        <location evidence="2">Cytoplasm</location>
    </subcellularLocation>
    <subcellularLocation>
        <location evidence="1">Nucleus</location>
    </subcellularLocation>
</comment>
<dbReference type="GO" id="GO:0005634">
    <property type="term" value="C:nucleus"/>
    <property type="evidence" value="ECO:0007669"/>
    <property type="project" value="UniProtKB-SubCell"/>
</dbReference>